<feature type="signal peptide" evidence="1">
    <location>
        <begin position="1"/>
        <end position="24"/>
    </location>
</feature>
<evidence type="ECO:0000313" key="3">
    <source>
        <dbReference type="Proteomes" id="UP000182762"/>
    </source>
</evidence>
<dbReference type="EMBL" id="FOXX01000014">
    <property type="protein sequence ID" value="SFQ84862.1"/>
    <property type="molecule type" value="Genomic_DNA"/>
</dbReference>
<keyword evidence="1" id="KW-0732">Signal</keyword>
<name>A0A1I6BV92_9BACI</name>
<evidence type="ECO:0000313" key="2">
    <source>
        <dbReference type="EMBL" id="SFQ84862.1"/>
    </source>
</evidence>
<gene>
    <name evidence="2" type="ORF">SAMN02745910_04303</name>
</gene>
<evidence type="ECO:0000256" key="1">
    <source>
        <dbReference type="SAM" id="SignalP"/>
    </source>
</evidence>
<proteinExistence type="predicted"/>
<feature type="chain" id="PRO_5045864960" evidence="1">
    <location>
        <begin position="25"/>
        <end position="95"/>
    </location>
</feature>
<sequence>MSKIIIKKHLLMYTSILVLSTSMLMNQNVISPLSSEGANKDVEVHLTAEEQNQAEARTYNTMGNVPLENRDVEIHITAEEQNQDEQEKMLNTGNF</sequence>
<organism evidence="2 3">
    <name type="scientific">Priestia endophytica DSM 13796</name>
    <dbReference type="NCBI Taxonomy" id="1121089"/>
    <lineage>
        <taxon>Bacteria</taxon>
        <taxon>Bacillati</taxon>
        <taxon>Bacillota</taxon>
        <taxon>Bacilli</taxon>
        <taxon>Bacillales</taxon>
        <taxon>Bacillaceae</taxon>
        <taxon>Priestia</taxon>
    </lineage>
</organism>
<comment type="caution">
    <text evidence="2">The sequence shown here is derived from an EMBL/GenBank/DDBJ whole genome shotgun (WGS) entry which is preliminary data.</text>
</comment>
<reference evidence="2 3" key="1">
    <citation type="submission" date="2016-10" db="EMBL/GenBank/DDBJ databases">
        <authorList>
            <person name="Varghese N."/>
            <person name="Submissions S."/>
        </authorList>
    </citation>
    <scope>NUCLEOTIDE SEQUENCE [LARGE SCALE GENOMIC DNA]</scope>
    <source>
        <strain evidence="2 3">DSM 13796</strain>
    </source>
</reference>
<dbReference type="Proteomes" id="UP000182762">
    <property type="component" value="Unassembled WGS sequence"/>
</dbReference>
<keyword evidence="3" id="KW-1185">Reference proteome</keyword>
<protein>
    <submittedName>
        <fullName evidence="2">Uncharacterized protein</fullName>
    </submittedName>
</protein>
<accession>A0A1I6BV92</accession>